<evidence type="ECO:0000313" key="2">
    <source>
        <dbReference type="EMBL" id="CAB4013524.1"/>
    </source>
</evidence>
<reference evidence="2" key="1">
    <citation type="submission" date="2020-04" db="EMBL/GenBank/DDBJ databases">
        <authorList>
            <person name="Alioto T."/>
            <person name="Alioto T."/>
            <person name="Gomez Garrido J."/>
        </authorList>
    </citation>
    <scope>NUCLEOTIDE SEQUENCE</scope>
    <source>
        <strain evidence="2">A484AB</strain>
    </source>
</reference>
<organism evidence="2 3">
    <name type="scientific">Paramuricea clavata</name>
    <name type="common">Red gorgonian</name>
    <name type="synonym">Violescent sea-whip</name>
    <dbReference type="NCBI Taxonomy" id="317549"/>
    <lineage>
        <taxon>Eukaryota</taxon>
        <taxon>Metazoa</taxon>
        <taxon>Cnidaria</taxon>
        <taxon>Anthozoa</taxon>
        <taxon>Octocorallia</taxon>
        <taxon>Malacalcyonacea</taxon>
        <taxon>Plexauridae</taxon>
        <taxon>Paramuricea</taxon>
    </lineage>
</organism>
<dbReference type="EMBL" id="CACRXK020007916">
    <property type="protein sequence ID" value="CAB4013524.1"/>
    <property type="molecule type" value="Genomic_DNA"/>
</dbReference>
<dbReference type="Proteomes" id="UP001152795">
    <property type="component" value="Unassembled WGS sequence"/>
</dbReference>
<name>A0A6S7I4W3_PARCT</name>
<feature type="region of interest" description="Disordered" evidence="1">
    <location>
        <begin position="1"/>
        <end position="60"/>
    </location>
</feature>
<proteinExistence type="predicted"/>
<gene>
    <name evidence="2" type="ORF">PACLA_8A076351</name>
</gene>
<comment type="caution">
    <text evidence="2">The sequence shown here is derived from an EMBL/GenBank/DDBJ whole genome shotgun (WGS) entry which is preliminary data.</text>
</comment>
<dbReference type="AlphaFoldDB" id="A0A6S7I4W3"/>
<feature type="compositionally biased region" description="Acidic residues" evidence="1">
    <location>
        <begin position="20"/>
        <end position="55"/>
    </location>
</feature>
<evidence type="ECO:0000313" key="3">
    <source>
        <dbReference type="Proteomes" id="UP001152795"/>
    </source>
</evidence>
<sequence>MAELCNEDLTNTVETKPEIIENDLPENVELTGYDDDDDHDDDDDNNDGDNDDELNAIDNSDVVDNMRIYENIESKNENMDFNNFEEDTDTAGLDEQTIQSFLKQLIQLQNQTIIKKKESRLIPSISNFMKLDLDKKSERITPTITRHYYTYVI</sequence>
<accession>A0A6S7I4W3</accession>
<keyword evidence="3" id="KW-1185">Reference proteome</keyword>
<evidence type="ECO:0000256" key="1">
    <source>
        <dbReference type="SAM" id="MobiDB-lite"/>
    </source>
</evidence>
<protein>
    <submittedName>
        <fullName evidence="2">Uncharacterized protein</fullName>
    </submittedName>
</protein>